<evidence type="ECO:0000256" key="7">
    <source>
        <dbReference type="SAM" id="MobiDB-lite"/>
    </source>
</evidence>
<feature type="region of interest" description="Disordered" evidence="7">
    <location>
        <begin position="1"/>
        <end position="36"/>
    </location>
</feature>
<protein>
    <recommendedName>
        <fullName evidence="8">Homeobox domain-containing protein</fullName>
    </recommendedName>
</protein>
<sequence length="648" mass="71986">MGNTEGNSATQSTISMPRQDVLKIGEHGSSYPPNFRPQLASLGVQQKPNIANGFTSFPTKFRGEILSVRKSSPSSSSSQQSHDNPICNPVDLTIEKRNSQRYGSRNLLESKNQVNQTTNTGVSNVSNSSIKLKFGIDSILNASAISDVSRRSPKSIKIDLKNNENNHNSEAHVEVNNSPQSASTTGSVDPERFSGHLQEQYPQLHAYKEKIETEKHFKSQISFHPYCVKQRPSHQRNPSDPQSSSFHLSVSTGDERWRRRRSESPRPAKISGNYIFTAAKNGYSEKKRTSSLQESNCTAAADSMFLQKQSGSLAYKPGGNVSPLSPPLRITVRPSSLNYASEDKPVKTHVAVRDNSVRPMLNSLPVHLDTKPLIDVDHSNLNSESDDVFDDDCTASKRSLPSSQYEMLWRRYSVHPKKLLPDTRDALRSAKHSSESLQCYRSPQSVSSACTTSPSFAIPSPTLHNQLSLHAWQAMAANYHPNLPHFVYPYSYGPAAAVAMAAMRTSLKSMTLPPMGLAESLSVSKNSGDAFRLQGVASSQQSYNGEKVGGPRKRRKWSRAVFSLMQRRGLEKSFQMQKYVAKPERRGLAEALGLTDAQVKIWFQNRRMKWRQEQKSNSKTSISDGEETSPRCAEDPPPSFNSVIANRE</sequence>
<comment type="similarity">
    <text evidence="4">Belongs to the H2.0 homeobox family.</text>
</comment>
<dbReference type="PROSITE" id="PS50071">
    <property type="entry name" value="HOMEOBOX_2"/>
    <property type="match status" value="1"/>
</dbReference>
<dbReference type="InterPro" id="IPR001356">
    <property type="entry name" value="HD"/>
</dbReference>
<feature type="compositionally biased region" description="Polar residues" evidence="7">
    <location>
        <begin position="235"/>
        <end position="252"/>
    </location>
</feature>
<feature type="compositionally biased region" description="Polar residues" evidence="7">
    <location>
        <begin position="175"/>
        <end position="187"/>
    </location>
</feature>
<feature type="region of interest" description="Disordered" evidence="7">
    <location>
        <begin position="229"/>
        <end position="270"/>
    </location>
</feature>
<feature type="compositionally biased region" description="Low complexity" evidence="7">
    <location>
        <begin position="71"/>
        <end position="81"/>
    </location>
</feature>
<evidence type="ECO:0000256" key="2">
    <source>
        <dbReference type="ARBA" id="ARBA00023155"/>
    </source>
</evidence>
<dbReference type="InterPro" id="IPR009057">
    <property type="entry name" value="Homeodomain-like_sf"/>
</dbReference>
<evidence type="ECO:0000313" key="9">
    <source>
        <dbReference type="EMBL" id="CAK8692267.1"/>
    </source>
</evidence>
<dbReference type="SUPFAM" id="SSF46689">
    <property type="entry name" value="Homeodomain-like"/>
    <property type="match status" value="1"/>
</dbReference>
<evidence type="ECO:0000256" key="5">
    <source>
        <dbReference type="PROSITE-ProRule" id="PRU00108"/>
    </source>
</evidence>
<keyword evidence="3 5" id="KW-0539">Nucleus</keyword>
<accession>A0ABP0GKJ9</accession>
<dbReference type="InterPro" id="IPR000047">
    <property type="entry name" value="HTH_motif"/>
</dbReference>
<evidence type="ECO:0000256" key="3">
    <source>
        <dbReference type="ARBA" id="ARBA00023242"/>
    </source>
</evidence>
<keyword evidence="2 5" id="KW-0371">Homeobox</keyword>
<evidence type="ECO:0000256" key="4">
    <source>
        <dbReference type="ARBA" id="ARBA00038504"/>
    </source>
</evidence>
<dbReference type="EMBL" id="CAWYQH010000130">
    <property type="protein sequence ID" value="CAK8692267.1"/>
    <property type="molecule type" value="Genomic_DNA"/>
</dbReference>
<feature type="region of interest" description="Disordered" evidence="7">
    <location>
        <begin position="610"/>
        <end position="648"/>
    </location>
</feature>
<dbReference type="Proteomes" id="UP001642483">
    <property type="component" value="Unassembled WGS sequence"/>
</dbReference>
<feature type="region of interest" description="Disordered" evidence="7">
    <location>
        <begin position="68"/>
        <end position="90"/>
    </location>
</feature>
<feature type="compositionally biased region" description="Basic and acidic residues" evidence="7">
    <location>
        <begin position="253"/>
        <end position="266"/>
    </location>
</feature>
<reference evidence="9 10" key="1">
    <citation type="submission" date="2024-02" db="EMBL/GenBank/DDBJ databases">
        <authorList>
            <person name="Daric V."/>
            <person name="Darras S."/>
        </authorList>
    </citation>
    <scope>NUCLEOTIDE SEQUENCE [LARGE SCALE GENOMIC DNA]</scope>
</reference>
<dbReference type="SMART" id="SM00389">
    <property type="entry name" value="HOX"/>
    <property type="match status" value="1"/>
</dbReference>
<comment type="caution">
    <text evidence="9">The sequence shown here is derived from an EMBL/GenBank/DDBJ whole genome shotgun (WGS) entry which is preliminary data.</text>
</comment>
<gene>
    <name evidence="9" type="ORF">CVLEPA_LOCUS24988</name>
</gene>
<dbReference type="PRINTS" id="PR00031">
    <property type="entry name" value="HTHREPRESSR"/>
</dbReference>
<feature type="DNA-binding region" description="Homeobox" evidence="5">
    <location>
        <begin position="555"/>
        <end position="614"/>
    </location>
</feature>
<feature type="domain" description="Homeobox" evidence="8">
    <location>
        <begin position="553"/>
        <end position="613"/>
    </location>
</feature>
<evidence type="ECO:0000256" key="1">
    <source>
        <dbReference type="ARBA" id="ARBA00023125"/>
    </source>
</evidence>
<feature type="compositionally biased region" description="Basic and acidic residues" evidence="7">
    <location>
        <begin position="159"/>
        <end position="173"/>
    </location>
</feature>
<dbReference type="PANTHER" id="PTHR24331:SF0">
    <property type="entry name" value="DBX"/>
    <property type="match status" value="1"/>
</dbReference>
<dbReference type="Gene3D" id="1.10.10.60">
    <property type="entry name" value="Homeodomain-like"/>
    <property type="match status" value="1"/>
</dbReference>
<dbReference type="Pfam" id="PF00046">
    <property type="entry name" value="Homeodomain"/>
    <property type="match status" value="1"/>
</dbReference>
<dbReference type="PROSITE" id="PS00027">
    <property type="entry name" value="HOMEOBOX_1"/>
    <property type="match status" value="1"/>
</dbReference>
<evidence type="ECO:0000256" key="6">
    <source>
        <dbReference type="RuleBase" id="RU000682"/>
    </source>
</evidence>
<feature type="compositionally biased region" description="Polar residues" evidence="7">
    <location>
        <begin position="1"/>
        <end position="16"/>
    </location>
</feature>
<organism evidence="9 10">
    <name type="scientific">Clavelina lepadiformis</name>
    <name type="common">Light-bulb sea squirt</name>
    <name type="synonym">Ascidia lepadiformis</name>
    <dbReference type="NCBI Taxonomy" id="159417"/>
    <lineage>
        <taxon>Eukaryota</taxon>
        <taxon>Metazoa</taxon>
        <taxon>Chordata</taxon>
        <taxon>Tunicata</taxon>
        <taxon>Ascidiacea</taxon>
        <taxon>Aplousobranchia</taxon>
        <taxon>Clavelinidae</taxon>
        <taxon>Clavelina</taxon>
    </lineage>
</organism>
<comment type="subcellular location">
    <subcellularLocation>
        <location evidence="5 6">Nucleus</location>
    </subcellularLocation>
</comment>
<keyword evidence="10" id="KW-1185">Reference proteome</keyword>
<dbReference type="CDD" id="cd00086">
    <property type="entry name" value="homeodomain"/>
    <property type="match status" value="1"/>
</dbReference>
<feature type="region of interest" description="Disordered" evidence="7">
    <location>
        <begin position="159"/>
        <end position="193"/>
    </location>
</feature>
<dbReference type="InterPro" id="IPR017970">
    <property type="entry name" value="Homeobox_CS"/>
</dbReference>
<evidence type="ECO:0000313" key="10">
    <source>
        <dbReference type="Proteomes" id="UP001642483"/>
    </source>
</evidence>
<proteinExistence type="inferred from homology"/>
<name>A0ABP0GKJ9_CLALP</name>
<keyword evidence="1 5" id="KW-0238">DNA-binding</keyword>
<dbReference type="PANTHER" id="PTHR24331">
    <property type="entry name" value="DBX"/>
    <property type="match status" value="1"/>
</dbReference>
<dbReference type="InterPro" id="IPR051662">
    <property type="entry name" value="H2.0_Homeobox_NeuralPatt"/>
</dbReference>
<evidence type="ECO:0000259" key="8">
    <source>
        <dbReference type="PROSITE" id="PS50071"/>
    </source>
</evidence>